<feature type="chain" id="PRO_5046195452" description="Alpha/beta fold hydrolase" evidence="1">
    <location>
        <begin position="30"/>
        <end position="318"/>
    </location>
</feature>
<keyword evidence="1" id="KW-0732">Signal</keyword>
<dbReference type="InterPro" id="IPR053228">
    <property type="entry name" value="Stereospecific_Lipase"/>
</dbReference>
<dbReference type="EMBL" id="JARUHG010000003">
    <property type="protein sequence ID" value="MDR0183443.1"/>
    <property type="molecule type" value="Genomic_DNA"/>
</dbReference>
<dbReference type="PANTHER" id="PTHR37574">
    <property type="entry name" value="LIPASE B"/>
    <property type="match status" value="1"/>
</dbReference>
<feature type="signal peptide" evidence="1">
    <location>
        <begin position="1"/>
        <end position="29"/>
    </location>
</feature>
<reference evidence="2 3" key="1">
    <citation type="submission" date="2023-04" db="EMBL/GenBank/DDBJ databases">
        <title>Lysobacter sp. strain UC isolated from soil sample.</title>
        <authorList>
            <person name="Choksket S."/>
            <person name="Harshvardhan F."/>
            <person name="Rana R."/>
            <person name="Patil P.B."/>
            <person name="Korpole S."/>
        </authorList>
    </citation>
    <scope>NUCLEOTIDE SEQUENCE [LARGE SCALE GENOMIC DNA]</scope>
    <source>
        <strain evidence="2 3">UC</strain>
    </source>
</reference>
<dbReference type="Gene3D" id="3.40.50.1820">
    <property type="entry name" value="alpha/beta hydrolase"/>
    <property type="match status" value="1"/>
</dbReference>
<protein>
    <recommendedName>
        <fullName evidence="4">Alpha/beta fold hydrolase</fullName>
    </recommendedName>
</protein>
<dbReference type="InterPro" id="IPR029058">
    <property type="entry name" value="AB_hydrolase_fold"/>
</dbReference>
<evidence type="ECO:0008006" key="4">
    <source>
        <dbReference type="Google" id="ProtNLM"/>
    </source>
</evidence>
<evidence type="ECO:0000313" key="3">
    <source>
        <dbReference type="Proteomes" id="UP001233535"/>
    </source>
</evidence>
<comment type="caution">
    <text evidence="2">The sequence shown here is derived from an EMBL/GenBank/DDBJ whole genome shotgun (WGS) entry which is preliminary data.</text>
</comment>
<dbReference type="Proteomes" id="UP001233535">
    <property type="component" value="Unassembled WGS sequence"/>
</dbReference>
<organism evidence="2 3">
    <name type="scientific">Lysobacter arvi</name>
    <dbReference type="NCBI Taxonomy" id="3038776"/>
    <lineage>
        <taxon>Bacteria</taxon>
        <taxon>Pseudomonadati</taxon>
        <taxon>Pseudomonadota</taxon>
        <taxon>Gammaproteobacteria</taxon>
        <taxon>Lysobacterales</taxon>
        <taxon>Lysobacteraceae</taxon>
        <taxon>Lysobacter</taxon>
    </lineage>
</organism>
<evidence type="ECO:0000313" key="2">
    <source>
        <dbReference type="EMBL" id="MDR0183443.1"/>
    </source>
</evidence>
<gene>
    <name evidence="2" type="ORF">P8609_10765</name>
</gene>
<dbReference type="Pfam" id="PF01674">
    <property type="entry name" value="Lipase_2"/>
    <property type="match status" value="1"/>
</dbReference>
<dbReference type="RefSeq" id="WP_309262598.1">
    <property type="nucleotide sequence ID" value="NZ_JARUHG010000003.1"/>
</dbReference>
<dbReference type="InterPro" id="IPR002918">
    <property type="entry name" value="Lipase_EstA/Esterase_EstB"/>
</dbReference>
<keyword evidence="3" id="KW-1185">Reference proteome</keyword>
<dbReference type="PANTHER" id="PTHR37574:SF1">
    <property type="entry name" value="LIPASE B"/>
    <property type="match status" value="1"/>
</dbReference>
<accession>A0ABU1CE24</accession>
<proteinExistence type="predicted"/>
<name>A0ABU1CE24_9GAMM</name>
<dbReference type="SUPFAM" id="SSF53474">
    <property type="entry name" value="alpha/beta-Hydrolases"/>
    <property type="match status" value="1"/>
</dbReference>
<sequence>MSANANVCSRVKGMLCAVVWLLWATAAAADPPLVTPTAMLDGALHCPATFDHPGREPVLLVHGATVNYQESWSWNYAPALTSMGYDVCGVDLPERGGIDLQVSTEYVVHAIDRIHAWTGRKVDVVGHSEGSVLTRWAVKWWPRLWDKTDDVVLLASPAHGTQVADLLCALPCSAPAWQARPGSNWIAALNAGDETPGPLSYTSVYTELLDELVVPAASADIAGAENLAIQDLCPLRPVTHAGMVYDAAVFRLVLDAVANPGPADFTRLGPNPCSSQYLPGVTALDVLLFTGTGIPRFSFELITTDKLTAEPPLMSYAQ</sequence>
<evidence type="ECO:0000256" key="1">
    <source>
        <dbReference type="SAM" id="SignalP"/>
    </source>
</evidence>